<dbReference type="Proteomes" id="UP000517916">
    <property type="component" value="Unassembled WGS sequence"/>
</dbReference>
<proteinExistence type="predicted"/>
<dbReference type="EMBL" id="JACJID010000004">
    <property type="protein sequence ID" value="MBA8928818.1"/>
    <property type="molecule type" value="Genomic_DNA"/>
</dbReference>
<dbReference type="RefSeq" id="WP_025356136.1">
    <property type="nucleotide sequence ID" value="NZ_BAAABQ010000047.1"/>
</dbReference>
<comment type="caution">
    <text evidence="2">The sequence shown here is derived from an EMBL/GenBank/DDBJ whole genome shotgun (WGS) entry which is preliminary data.</text>
</comment>
<organism evidence="2 3">
    <name type="scientific">Kutzneria viridogrisea</name>
    <dbReference type="NCBI Taxonomy" id="47990"/>
    <lineage>
        <taxon>Bacteria</taxon>
        <taxon>Bacillati</taxon>
        <taxon>Actinomycetota</taxon>
        <taxon>Actinomycetes</taxon>
        <taxon>Pseudonocardiales</taxon>
        <taxon>Pseudonocardiaceae</taxon>
        <taxon>Kutzneria</taxon>
    </lineage>
</organism>
<feature type="domain" description="AB hydrolase-1" evidence="1">
    <location>
        <begin position="6"/>
        <end position="274"/>
    </location>
</feature>
<evidence type="ECO:0000313" key="2">
    <source>
        <dbReference type="EMBL" id="MBA8928818.1"/>
    </source>
</evidence>
<dbReference type="PANTHER" id="PTHR37017:SF11">
    <property type="entry name" value="ESTERASE_LIPASE_THIOESTERASE DOMAIN-CONTAINING PROTEIN"/>
    <property type="match status" value="1"/>
</dbReference>
<sequence length="282" mass="30269">MTPTYVFVHGSGGGARSWSRIQQEMTLRGHRTLAVDLPGRGAGFSAAYHVQDLVAFAAEPSAAAEVTAAQMIGHVVDVVRRVREHGPVVLVGHSFGGLVLTGVGNAVPDLVDHLVYIAAQCPVDRAPGEYLTRPEWASTDLMPATASIILGNPAELGFIRLNWRGADRATIAALKNAIGADLSDQEFLAAIGSSQPDEVLWQNDPEWDHRAEKDTWGRIPRTFVRLTQDRSMPLAAQNLYIAEADALTPANPFEVHSVESSHSGFLRRPGAVVEILSGIVTG</sequence>
<name>A0ABR6BPM2_9PSEU</name>
<reference evidence="2 3" key="1">
    <citation type="submission" date="2020-08" db="EMBL/GenBank/DDBJ databases">
        <title>Genomic Encyclopedia of Archaeal and Bacterial Type Strains, Phase II (KMG-II): from individual species to whole genera.</title>
        <authorList>
            <person name="Goeker M."/>
        </authorList>
    </citation>
    <scope>NUCLEOTIDE SEQUENCE [LARGE SCALE GENOMIC DNA]</scope>
    <source>
        <strain evidence="2 3">DSM 43850</strain>
    </source>
</reference>
<dbReference type="InterPro" id="IPR029058">
    <property type="entry name" value="AB_hydrolase_fold"/>
</dbReference>
<dbReference type="Gene3D" id="3.40.50.1820">
    <property type="entry name" value="alpha/beta hydrolase"/>
    <property type="match status" value="1"/>
</dbReference>
<dbReference type="PANTHER" id="PTHR37017">
    <property type="entry name" value="AB HYDROLASE-1 DOMAIN-CONTAINING PROTEIN-RELATED"/>
    <property type="match status" value="1"/>
</dbReference>
<evidence type="ECO:0000259" key="1">
    <source>
        <dbReference type="Pfam" id="PF12697"/>
    </source>
</evidence>
<dbReference type="SUPFAM" id="SSF53474">
    <property type="entry name" value="alpha/beta-Hydrolases"/>
    <property type="match status" value="1"/>
</dbReference>
<dbReference type="InterPro" id="IPR052897">
    <property type="entry name" value="Sec-Metab_Biosynth_Hydrolase"/>
</dbReference>
<accession>A0ABR6BPM2</accession>
<gene>
    <name evidence="2" type="ORF">BC739_006035</name>
</gene>
<keyword evidence="3" id="KW-1185">Reference proteome</keyword>
<dbReference type="Pfam" id="PF12697">
    <property type="entry name" value="Abhydrolase_6"/>
    <property type="match status" value="1"/>
</dbReference>
<evidence type="ECO:0000313" key="3">
    <source>
        <dbReference type="Proteomes" id="UP000517916"/>
    </source>
</evidence>
<dbReference type="InterPro" id="IPR000073">
    <property type="entry name" value="AB_hydrolase_1"/>
</dbReference>
<protein>
    <submittedName>
        <fullName evidence="2">Pimeloyl-ACP methyl ester carboxylesterase</fullName>
    </submittedName>
</protein>